<reference evidence="1" key="2">
    <citation type="journal article" date="2022" name="New Phytol.">
        <title>Evolutionary transition to the ectomycorrhizal habit in the genomes of a hyperdiverse lineage of mushroom-forming fungi.</title>
        <authorList>
            <person name="Looney B."/>
            <person name="Miyauchi S."/>
            <person name="Morin E."/>
            <person name="Drula E."/>
            <person name="Courty P.E."/>
            <person name="Kohler A."/>
            <person name="Kuo A."/>
            <person name="LaButti K."/>
            <person name="Pangilinan J."/>
            <person name="Lipzen A."/>
            <person name="Riley R."/>
            <person name="Andreopoulos W."/>
            <person name="He G."/>
            <person name="Johnson J."/>
            <person name="Nolan M."/>
            <person name="Tritt A."/>
            <person name="Barry K.W."/>
            <person name="Grigoriev I.V."/>
            <person name="Nagy L.G."/>
            <person name="Hibbett D."/>
            <person name="Henrissat B."/>
            <person name="Matheny P.B."/>
            <person name="Labbe J."/>
            <person name="Martin F.M."/>
        </authorList>
    </citation>
    <scope>NUCLEOTIDE SEQUENCE</scope>
    <source>
        <strain evidence="1">EC-137</strain>
    </source>
</reference>
<protein>
    <submittedName>
        <fullName evidence="1">Uncharacterized protein</fullName>
    </submittedName>
</protein>
<sequence length="139" mass="14683">MPAEHTTTTRPAAPATLPRSQKFPLMPPLNAPLAIPLPARPLVGTPFDPSPRFEYPFPTPHAERDYHPASALVLPVSAYPHAHFVVRAAPTSAPAPAPAPASPPNRPSSAAKRPILGQPATPPVPPSLAKRRDTTSKGR</sequence>
<dbReference type="Proteomes" id="UP000814128">
    <property type="component" value="Unassembled WGS sequence"/>
</dbReference>
<dbReference type="EMBL" id="MU273528">
    <property type="protein sequence ID" value="KAI0033091.1"/>
    <property type="molecule type" value="Genomic_DNA"/>
</dbReference>
<gene>
    <name evidence="1" type="ORF">K488DRAFT_70145</name>
</gene>
<name>A0ACB8QNW7_9AGAM</name>
<keyword evidence="2" id="KW-1185">Reference proteome</keyword>
<reference evidence="1" key="1">
    <citation type="submission" date="2021-02" db="EMBL/GenBank/DDBJ databases">
        <authorList>
            <consortium name="DOE Joint Genome Institute"/>
            <person name="Ahrendt S."/>
            <person name="Looney B.P."/>
            <person name="Miyauchi S."/>
            <person name="Morin E."/>
            <person name="Drula E."/>
            <person name="Courty P.E."/>
            <person name="Chicoki N."/>
            <person name="Fauchery L."/>
            <person name="Kohler A."/>
            <person name="Kuo A."/>
            <person name="Labutti K."/>
            <person name="Pangilinan J."/>
            <person name="Lipzen A."/>
            <person name="Riley R."/>
            <person name="Andreopoulos W."/>
            <person name="He G."/>
            <person name="Johnson J."/>
            <person name="Barry K.W."/>
            <person name="Grigoriev I.V."/>
            <person name="Nagy L."/>
            <person name="Hibbett D."/>
            <person name="Henrissat B."/>
            <person name="Matheny P.B."/>
            <person name="Labbe J."/>
            <person name="Martin F."/>
        </authorList>
    </citation>
    <scope>NUCLEOTIDE SEQUENCE</scope>
    <source>
        <strain evidence="1">EC-137</strain>
    </source>
</reference>
<comment type="caution">
    <text evidence="1">The sequence shown here is derived from an EMBL/GenBank/DDBJ whole genome shotgun (WGS) entry which is preliminary data.</text>
</comment>
<evidence type="ECO:0000313" key="1">
    <source>
        <dbReference type="EMBL" id="KAI0033091.1"/>
    </source>
</evidence>
<evidence type="ECO:0000313" key="2">
    <source>
        <dbReference type="Proteomes" id="UP000814128"/>
    </source>
</evidence>
<accession>A0ACB8QNW7</accession>
<organism evidence="1 2">
    <name type="scientific">Vararia minispora EC-137</name>
    <dbReference type="NCBI Taxonomy" id="1314806"/>
    <lineage>
        <taxon>Eukaryota</taxon>
        <taxon>Fungi</taxon>
        <taxon>Dikarya</taxon>
        <taxon>Basidiomycota</taxon>
        <taxon>Agaricomycotina</taxon>
        <taxon>Agaricomycetes</taxon>
        <taxon>Russulales</taxon>
        <taxon>Lachnocladiaceae</taxon>
        <taxon>Vararia</taxon>
    </lineage>
</organism>
<proteinExistence type="predicted"/>